<dbReference type="Pfam" id="PF13439">
    <property type="entry name" value="Glyco_transf_4"/>
    <property type="match status" value="1"/>
</dbReference>
<dbReference type="EMBL" id="VSSR01000016">
    <property type="protein sequence ID" value="TYL85919.1"/>
    <property type="molecule type" value="Genomic_DNA"/>
</dbReference>
<keyword evidence="4" id="KW-1185">Reference proteome</keyword>
<dbReference type="Gene3D" id="3.40.50.2000">
    <property type="entry name" value="Glycogen Phosphorylase B"/>
    <property type="match status" value="2"/>
</dbReference>
<dbReference type="RefSeq" id="WP_148750751.1">
    <property type="nucleotide sequence ID" value="NZ_VSSR01000016.1"/>
</dbReference>
<proteinExistence type="predicted"/>
<dbReference type="PANTHER" id="PTHR45947">
    <property type="entry name" value="SULFOQUINOVOSYL TRANSFERASE SQD2"/>
    <property type="match status" value="1"/>
</dbReference>
<evidence type="ECO:0000313" key="4">
    <source>
        <dbReference type="Proteomes" id="UP000324853"/>
    </source>
</evidence>
<dbReference type="PANTHER" id="PTHR45947:SF3">
    <property type="entry name" value="SULFOQUINOVOSYL TRANSFERASE SQD2"/>
    <property type="match status" value="1"/>
</dbReference>
<name>A0A5S4WZD3_9BRAD</name>
<comment type="caution">
    <text evidence="3">The sequence shown here is derived from an EMBL/GenBank/DDBJ whole genome shotgun (WGS) entry which is preliminary data.</text>
</comment>
<feature type="domain" description="Glycosyl transferase family 1" evidence="1">
    <location>
        <begin position="185"/>
        <end position="344"/>
    </location>
</feature>
<keyword evidence="3" id="KW-0808">Transferase</keyword>
<gene>
    <name evidence="3" type="ORF">FXB38_10375</name>
</gene>
<sequence length="385" mass="43233">MRILHLYKTHLPDTYGGVPQFIGQLAQGVARHGHAVDVLFPSRQSLRTSSFDNYTIHPVPLHLELASTSISLSVFKKFAELANFADVIHYHFPWPLMDVVHLTAGASKPSVVTYHSDVVRQRVAFLFYRPLMRRFLDSVDRIVATSPNYRATSQTLQRYESKTCAIPIGLDQSTYPEPSVDTLDKWRARVGNRFFLFIGGLRYYKGLHILLEAVNGTDIPVVIAGGGPVERQLQRQAKRHGLLNVKLLGELPEEDKVALLTLCFAVVFPSHLRSEAFGITLLEGAMYGKPMISAEIGTGTTFINIDRQTGLVVPPSDADALRKAMILLSTHPLMARRMGQNARLRYEKLFKADTMVQRYLDLYEEVLSERGARRKTPQGMGPVTF</sequence>
<dbReference type="InterPro" id="IPR001296">
    <property type="entry name" value="Glyco_trans_1"/>
</dbReference>
<accession>A0A5S4WZD3</accession>
<dbReference type="AlphaFoldDB" id="A0A5S4WZD3"/>
<dbReference type="OrthoDB" id="9790710at2"/>
<dbReference type="InterPro" id="IPR028098">
    <property type="entry name" value="Glyco_trans_4-like_N"/>
</dbReference>
<feature type="domain" description="Glycosyltransferase subfamily 4-like N-terminal" evidence="2">
    <location>
        <begin position="15"/>
        <end position="171"/>
    </location>
</feature>
<evidence type="ECO:0000313" key="3">
    <source>
        <dbReference type="EMBL" id="TYL85919.1"/>
    </source>
</evidence>
<evidence type="ECO:0000259" key="2">
    <source>
        <dbReference type="Pfam" id="PF13439"/>
    </source>
</evidence>
<dbReference type="GO" id="GO:0016757">
    <property type="term" value="F:glycosyltransferase activity"/>
    <property type="evidence" value="ECO:0007669"/>
    <property type="project" value="InterPro"/>
</dbReference>
<dbReference type="InterPro" id="IPR050194">
    <property type="entry name" value="Glycosyltransferase_grp1"/>
</dbReference>
<organism evidence="3 4">
    <name type="scientific">Bradyrhizobium cytisi</name>
    <dbReference type="NCBI Taxonomy" id="515489"/>
    <lineage>
        <taxon>Bacteria</taxon>
        <taxon>Pseudomonadati</taxon>
        <taxon>Pseudomonadota</taxon>
        <taxon>Alphaproteobacteria</taxon>
        <taxon>Hyphomicrobiales</taxon>
        <taxon>Nitrobacteraceae</taxon>
        <taxon>Bradyrhizobium</taxon>
    </lineage>
</organism>
<protein>
    <submittedName>
        <fullName evidence="3">Glycosyltransferase</fullName>
    </submittedName>
</protein>
<dbReference type="Proteomes" id="UP000324853">
    <property type="component" value="Unassembled WGS sequence"/>
</dbReference>
<reference evidence="3 4" key="1">
    <citation type="submission" date="2019-08" db="EMBL/GenBank/DDBJ databases">
        <title>Bradyrhizobium hipponensis sp. nov., a rhizobium isolated from a Lupinus angustifolius root nodule in Tunisia.</title>
        <authorList>
            <person name="Off K."/>
            <person name="Rejili M."/>
            <person name="Mars M."/>
            <person name="Brachmann A."/>
            <person name="Marin M."/>
        </authorList>
    </citation>
    <scope>NUCLEOTIDE SEQUENCE [LARGE SCALE GENOMIC DNA]</scope>
    <source>
        <strain evidence="3 4">CTAW11</strain>
    </source>
</reference>
<dbReference type="SUPFAM" id="SSF53756">
    <property type="entry name" value="UDP-Glycosyltransferase/glycogen phosphorylase"/>
    <property type="match status" value="1"/>
</dbReference>
<dbReference type="Pfam" id="PF00534">
    <property type="entry name" value="Glycos_transf_1"/>
    <property type="match status" value="1"/>
</dbReference>
<evidence type="ECO:0000259" key="1">
    <source>
        <dbReference type="Pfam" id="PF00534"/>
    </source>
</evidence>